<dbReference type="SUPFAM" id="SSF46600">
    <property type="entry name" value="C-terminal UvrC-binding domain of UvrB"/>
    <property type="match status" value="1"/>
</dbReference>
<dbReference type="InterPro" id="IPR025542">
    <property type="entry name" value="YacH"/>
</dbReference>
<keyword evidence="1" id="KW-0742">SOS response</keyword>
<dbReference type="Gene3D" id="4.10.860.10">
    <property type="entry name" value="UVR domain"/>
    <property type="match status" value="1"/>
</dbReference>
<dbReference type="GO" id="GO:0050897">
    <property type="term" value="F:cobalt ion binding"/>
    <property type="evidence" value="ECO:0007669"/>
    <property type="project" value="TreeGrafter"/>
</dbReference>
<dbReference type="PROSITE" id="PS50151">
    <property type="entry name" value="UVR"/>
    <property type="match status" value="1"/>
</dbReference>
<dbReference type="GO" id="GO:0046870">
    <property type="term" value="F:cadmium ion binding"/>
    <property type="evidence" value="ECO:0007669"/>
    <property type="project" value="TreeGrafter"/>
</dbReference>
<dbReference type="PIRSF" id="PIRSF015034">
    <property type="entry name" value="YacH"/>
    <property type="match status" value="1"/>
</dbReference>
<evidence type="ECO:0000259" key="2">
    <source>
        <dbReference type="PROSITE" id="PS50151"/>
    </source>
</evidence>
<dbReference type="OrthoDB" id="9788704at2"/>
<gene>
    <name evidence="3" type="ORF">CA12_31430</name>
</gene>
<dbReference type="InterPro" id="IPR001943">
    <property type="entry name" value="UVR_dom"/>
</dbReference>
<dbReference type="RefSeq" id="WP_145359940.1">
    <property type="nucleotide sequence ID" value="NZ_CP036265.1"/>
</dbReference>
<dbReference type="AlphaFoldDB" id="A0A517PCE6"/>
<dbReference type="EMBL" id="CP036265">
    <property type="protein sequence ID" value="QDT17032.1"/>
    <property type="molecule type" value="Genomic_DNA"/>
</dbReference>
<feature type="domain" description="UVR" evidence="2">
    <location>
        <begin position="137"/>
        <end position="172"/>
    </location>
</feature>
<dbReference type="KEGG" id="acaf:CA12_31430"/>
<organism evidence="3 4">
    <name type="scientific">Alienimonas californiensis</name>
    <dbReference type="NCBI Taxonomy" id="2527989"/>
    <lineage>
        <taxon>Bacteria</taxon>
        <taxon>Pseudomonadati</taxon>
        <taxon>Planctomycetota</taxon>
        <taxon>Planctomycetia</taxon>
        <taxon>Planctomycetales</taxon>
        <taxon>Planctomycetaceae</taxon>
        <taxon>Alienimonas</taxon>
    </lineage>
</organism>
<sequence length="175" mass="19247">MKKCQRCAKPAVFHVTEIEDDEPSEVHFCEEHFHAYMKAEEDSPAELPPDLAADTLKAVQAMQEISEAAAVKKGAGKRCPHCGISFHEFREKGRFGCPGDYDAFREQLVPLVENIHDATRHVGKTPAGAAGGEKSRQFQLIRLRKELAEAIAAEDYERAASLRDEIGGLGGVEAE</sequence>
<dbReference type="GO" id="GO:0005507">
    <property type="term" value="F:copper ion binding"/>
    <property type="evidence" value="ECO:0007669"/>
    <property type="project" value="TreeGrafter"/>
</dbReference>
<dbReference type="PANTHER" id="PTHR38430:SF1">
    <property type="entry name" value="PROTEIN-ARGININE KINASE ACTIVATOR PROTEIN"/>
    <property type="match status" value="1"/>
</dbReference>
<dbReference type="PANTHER" id="PTHR38430">
    <property type="entry name" value="PROTEIN-ARGININE KINASE ACTIVATOR PROTEIN"/>
    <property type="match status" value="1"/>
</dbReference>
<keyword evidence="1" id="KW-0227">DNA damage</keyword>
<proteinExistence type="predicted"/>
<name>A0A517PCE6_9PLAN</name>
<evidence type="ECO:0000313" key="3">
    <source>
        <dbReference type="EMBL" id="QDT17032.1"/>
    </source>
</evidence>
<evidence type="ECO:0000313" key="4">
    <source>
        <dbReference type="Proteomes" id="UP000318741"/>
    </source>
</evidence>
<dbReference type="Proteomes" id="UP000318741">
    <property type="component" value="Chromosome"/>
</dbReference>
<dbReference type="Pfam" id="PF02151">
    <property type="entry name" value="UVR"/>
    <property type="match status" value="1"/>
</dbReference>
<dbReference type="GO" id="GO:1990169">
    <property type="term" value="P:stress response to copper ion"/>
    <property type="evidence" value="ECO:0007669"/>
    <property type="project" value="TreeGrafter"/>
</dbReference>
<evidence type="ECO:0000256" key="1">
    <source>
        <dbReference type="ARBA" id="ARBA00023236"/>
    </source>
</evidence>
<keyword evidence="4" id="KW-1185">Reference proteome</keyword>
<dbReference type="GO" id="GO:0009432">
    <property type="term" value="P:SOS response"/>
    <property type="evidence" value="ECO:0007669"/>
    <property type="project" value="UniProtKB-KW"/>
</dbReference>
<protein>
    <submittedName>
        <fullName evidence="3">UvrB/uvrC motif protein</fullName>
    </submittedName>
</protein>
<reference evidence="3 4" key="1">
    <citation type="submission" date="2019-02" db="EMBL/GenBank/DDBJ databases">
        <title>Deep-cultivation of Planctomycetes and their phenomic and genomic characterization uncovers novel biology.</title>
        <authorList>
            <person name="Wiegand S."/>
            <person name="Jogler M."/>
            <person name="Boedeker C."/>
            <person name="Pinto D."/>
            <person name="Vollmers J."/>
            <person name="Rivas-Marin E."/>
            <person name="Kohn T."/>
            <person name="Peeters S.H."/>
            <person name="Heuer A."/>
            <person name="Rast P."/>
            <person name="Oberbeckmann S."/>
            <person name="Bunk B."/>
            <person name="Jeske O."/>
            <person name="Meyerdierks A."/>
            <person name="Storesund J.E."/>
            <person name="Kallscheuer N."/>
            <person name="Luecker S."/>
            <person name="Lage O.M."/>
            <person name="Pohl T."/>
            <person name="Merkel B.J."/>
            <person name="Hornburger P."/>
            <person name="Mueller R.-W."/>
            <person name="Bruemmer F."/>
            <person name="Labrenz M."/>
            <person name="Spormann A.M."/>
            <person name="Op den Camp H."/>
            <person name="Overmann J."/>
            <person name="Amann R."/>
            <person name="Jetten M.S.M."/>
            <person name="Mascher T."/>
            <person name="Medema M.H."/>
            <person name="Devos D.P."/>
            <person name="Kaster A.-K."/>
            <person name="Ovreas L."/>
            <person name="Rohde M."/>
            <person name="Galperin M.Y."/>
            <person name="Jogler C."/>
        </authorList>
    </citation>
    <scope>NUCLEOTIDE SEQUENCE [LARGE SCALE GENOMIC DNA]</scope>
    <source>
        <strain evidence="3 4">CA12</strain>
    </source>
</reference>
<dbReference type="GO" id="GO:1990170">
    <property type="term" value="P:stress response to cadmium ion"/>
    <property type="evidence" value="ECO:0007669"/>
    <property type="project" value="TreeGrafter"/>
</dbReference>
<dbReference type="GO" id="GO:0008270">
    <property type="term" value="F:zinc ion binding"/>
    <property type="evidence" value="ECO:0007669"/>
    <property type="project" value="TreeGrafter"/>
</dbReference>
<dbReference type="InterPro" id="IPR036876">
    <property type="entry name" value="UVR_dom_sf"/>
</dbReference>
<accession>A0A517PCE6</accession>